<sequence length="223" mass="25688">MDFSESAKGVSAIVQRSQSSPANTIYSRITDIQFDFKRKNKVGVHIEITQSSSIDFEVDYSLLDFNDTFKRCLLEAHLNTLDVQSIDNLFQVKLVDHLLVQTIKKSMQKINNMNSQAIYLKVKEDQENPDKVVKDCIKNATAVSNQILQYINSKHQRINEVMKKFTMEVYERGPLIARSIEELTDNLNRKFILTVNQIIELQRGHTITESHLSEQVKSLINNL</sequence>
<evidence type="ECO:0000313" key="1">
    <source>
        <dbReference type="EMBL" id="CAG9315560.1"/>
    </source>
</evidence>
<proteinExistence type="predicted"/>
<evidence type="ECO:0000313" key="2">
    <source>
        <dbReference type="Proteomes" id="UP001162131"/>
    </source>
</evidence>
<dbReference type="Proteomes" id="UP001162131">
    <property type="component" value="Unassembled WGS sequence"/>
</dbReference>
<comment type="caution">
    <text evidence="1">The sequence shown here is derived from an EMBL/GenBank/DDBJ whole genome shotgun (WGS) entry which is preliminary data.</text>
</comment>
<accession>A0AAU9IL85</accession>
<dbReference type="EMBL" id="CAJZBQ010000014">
    <property type="protein sequence ID" value="CAG9315560.1"/>
    <property type="molecule type" value="Genomic_DNA"/>
</dbReference>
<organism evidence="1 2">
    <name type="scientific">Blepharisma stoltei</name>
    <dbReference type="NCBI Taxonomy" id="1481888"/>
    <lineage>
        <taxon>Eukaryota</taxon>
        <taxon>Sar</taxon>
        <taxon>Alveolata</taxon>
        <taxon>Ciliophora</taxon>
        <taxon>Postciliodesmatophora</taxon>
        <taxon>Heterotrichea</taxon>
        <taxon>Heterotrichida</taxon>
        <taxon>Blepharismidae</taxon>
        <taxon>Blepharisma</taxon>
    </lineage>
</organism>
<dbReference type="AlphaFoldDB" id="A0AAU9IL85"/>
<protein>
    <submittedName>
        <fullName evidence="1">Uncharacterized protein</fullName>
    </submittedName>
</protein>
<gene>
    <name evidence="1" type="ORF">BSTOLATCC_MIC14314</name>
</gene>
<reference evidence="1" key="1">
    <citation type="submission" date="2021-09" db="EMBL/GenBank/DDBJ databases">
        <authorList>
            <consortium name="AG Swart"/>
            <person name="Singh M."/>
            <person name="Singh A."/>
            <person name="Seah K."/>
            <person name="Emmerich C."/>
        </authorList>
    </citation>
    <scope>NUCLEOTIDE SEQUENCE</scope>
    <source>
        <strain evidence="1">ATCC30299</strain>
    </source>
</reference>
<name>A0AAU9IL85_9CILI</name>
<keyword evidence="2" id="KW-1185">Reference proteome</keyword>